<dbReference type="PATRIC" id="fig|992050.3.peg.1614"/>
<dbReference type="Proteomes" id="UP000003895">
    <property type="component" value="Unassembled WGS sequence"/>
</dbReference>
<name>I9T6Y0_HELPX</name>
<protein>
    <submittedName>
        <fullName evidence="1">Uncharacterized protein</fullName>
    </submittedName>
</protein>
<organism evidence="1 2">
    <name type="scientific">Helicobacter pylori Hp H-45</name>
    <dbReference type="NCBI Taxonomy" id="992050"/>
    <lineage>
        <taxon>Bacteria</taxon>
        <taxon>Pseudomonadati</taxon>
        <taxon>Campylobacterota</taxon>
        <taxon>Epsilonproteobacteria</taxon>
        <taxon>Campylobacterales</taxon>
        <taxon>Helicobacteraceae</taxon>
        <taxon>Helicobacter</taxon>
    </lineage>
</organism>
<accession>I9T6Y0</accession>
<sequence>MEGNIEKWEHNVRLLEQVLEIYSIQAKASVELVKGAWEGVKKSLDFYADKPPGIYQAFESRE</sequence>
<evidence type="ECO:0000313" key="2">
    <source>
        <dbReference type="Proteomes" id="UP000003895"/>
    </source>
</evidence>
<evidence type="ECO:0000313" key="1">
    <source>
        <dbReference type="EMBL" id="EJB65986.1"/>
    </source>
</evidence>
<dbReference type="AlphaFoldDB" id="I9T6Y0"/>
<proteinExistence type="predicted"/>
<dbReference type="EMBL" id="AKOQ01000014">
    <property type="protein sequence ID" value="EJB65986.1"/>
    <property type="molecule type" value="Genomic_DNA"/>
</dbReference>
<reference evidence="1 2" key="1">
    <citation type="journal article" date="2013" name="Pathog. Dis.">
        <title>Genome sequences of 65 Helicobacter pylori strains isolated from asymptomatic individuals and patients with gastric cancer, peptic ulcer disease, or gastritis.</title>
        <authorList>
            <person name="Blanchard T.G."/>
            <person name="Czinn S.J."/>
            <person name="Correa P."/>
            <person name="Nakazawa T."/>
            <person name="Keelan M."/>
            <person name="Morningstar L."/>
            <person name="Santana-Cruz I."/>
            <person name="Maroo A."/>
            <person name="McCracken C."/>
            <person name="Shefchek K."/>
            <person name="Daugherty S."/>
            <person name="Song Y."/>
            <person name="Fraser C.M."/>
            <person name="Fricke W.F."/>
        </authorList>
    </citation>
    <scope>NUCLEOTIDE SEQUENCE [LARGE SCALE GENOMIC DNA]</scope>
    <source>
        <strain evidence="1 2">Hp H-45</strain>
    </source>
</reference>
<gene>
    <name evidence="1" type="ORF">HPHPH45_1648</name>
</gene>
<comment type="caution">
    <text evidence="1">The sequence shown here is derived from an EMBL/GenBank/DDBJ whole genome shotgun (WGS) entry which is preliminary data.</text>
</comment>